<dbReference type="Gramene" id="TraesLDM5D03G03175770.1">
    <property type="protein sequence ID" value="TraesLDM5D03G03175770.1.CDS1"/>
    <property type="gene ID" value="TraesLDM5D03G03175770"/>
</dbReference>
<dbReference type="Gramene" id="TraesCAD_scaffold_026293_01G000500.1">
    <property type="protein sequence ID" value="TraesCAD_scaffold_026293_01G000500.1"/>
    <property type="gene ID" value="TraesCAD_scaffold_026293_01G000500"/>
</dbReference>
<dbReference type="Pfam" id="PF13456">
    <property type="entry name" value="RVT_3"/>
    <property type="match status" value="1"/>
</dbReference>
<reference evidence="2" key="2">
    <citation type="submission" date="2018-10" db="UniProtKB">
        <authorList>
            <consortium name="EnsemblPlants"/>
        </authorList>
    </citation>
    <scope>IDENTIFICATION</scope>
</reference>
<dbReference type="GO" id="GO:0004523">
    <property type="term" value="F:RNA-DNA hybrid ribonuclease activity"/>
    <property type="evidence" value="ECO:0007669"/>
    <property type="project" value="InterPro"/>
</dbReference>
<evidence type="ECO:0000313" key="3">
    <source>
        <dbReference type="Proteomes" id="UP000019116"/>
    </source>
</evidence>
<dbReference type="Gramene" id="TraesCS5D02G361700.1">
    <property type="protein sequence ID" value="TraesCS5D02G361700.1.cds1"/>
    <property type="gene ID" value="TraesCS5D02G361700"/>
</dbReference>
<sequence>MEVDCKEVVDLWASRTFSRLTVAPVLLEIEGLALSFQSFVIQSVSRKANAPAHLCAKFACTLGVTSCWMDSPPSFLMTSVMADHAGARDD</sequence>
<dbReference type="OrthoDB" id="691445at2759"/>
<feature type="domain" description="RNase H type-1" evidence="1">
    <location>
        <begin position="1"/>
        <end position="59"/>
    </location>
</feature>
<dbReference type="Gramene" id="TraesJAG5D03G03168230.1">
    <property type="protein sequence ID" value="TraesJAG5D03G03168230.1.CDS1"/>
    <property type="gene ID" value="TraesJAG5D03G03168230"/>
</dbReference>
<reference evidence="2" key="1">
    <citation type="submission" date="2018-08" db="EMBL/GenBank/DDBJ databases">
        <authorList>
            <person name="Rossello M."/>
        </authorList>
    </citation>
    <scope>NUCLEOTIDE SEQUENCE [LARGE SCALE GENOMIC DNA]</scope>
    <source>
        <strain evidence="2">cv. Chinese Spring</strain>
    </source>
</reference>
<dbReference type="Gramene" id="TraesCLE_scaffold_022076_01G000300.1">
    <property type="protein sequence ID" value="TraesCLE_scaffold_022076_01G000300.1"/>
    <property type="gene ID" value="TraesCLE_scaffold_022076_01G000300"/>
</dbReference>
<dbReference type="Gramene" id="TraesMAC5D03G03169810.1">
    <property type="protein sequence ID" value="TraesMAC5D03G03169810.1.CDS1"/>
    <property type="gene ID" value="TraesMAC5D03G03169810"/>
</dbReference>
<name>A0A3B6MWC0_WHEAT</name>
<dbReference type="Gramene" id="TraesSYM5D03G03111450.1">
    <property type="protein sequence ID" value="TraesSYM5D03G03111450.1.CDS1"/>
    <property type="gene ID" value="TraesSYM5D03G03111450"/>
</dbReference>
<keyword evidence="3" id="KW-1185">Reference proteome</keyword>
<accession>A0A3B6MWC0</accession>
<dbReference type="Gramene" id="TraesJUL5D03G03196030.1">
    <property type="protein sequence ID" value="TraesJUL5D03G03196030.1.CDS1"/>
    <property type="gene ID" value="TraesJUL5D03G03196030"/>
</dbReference>
<dbReference type="GO" id="GO:0003676">
    <property type="term" value="F:nucleic acid binding"/>
    <property type="evidence" value="ECO:0007669"/>
    <property type="project" value="InterPro"/>
</dbReference>
<dbReference type="Gramene" id="TraesWEE_scaffold_018669_01G000500.1">
    <property type="protein sequence ID" value="TraesWEE_scaffold_018669_01G000500.1"/>
    <property type="gene ID" value="TraesWEE_scaffold_018669_01G000500"/>
</dbReference>
<dbReference type="SMR" id="A0A3B6MWC0"/>
<dbReference type="InterPro" id="IPR002156">
    <property type="entry name" value="RNaseH_domain"/>
</dbReference>
<dbReference type="Gramene" id="TraesCS5D03G0814500.1">
    <property type="protein sequence ID" value="TraesCS5D03G0814500.1.CDS1"/>
    <property type="gene ID" value="TraesCS5D03G0814500"/>
</dbReference>
<dbReference type="Gramene" id="TraesROB_scaffold_022316_01G000400.1">
    <property type="protein sequence ID" value="TraesROB_scaffold_022316_01G000400.1"/>
    <property type="gene ID" value="TraesROB_scaffold_022316_01G000400"/>
</dbReference>
<proteinExistence type="predicted"/>
<dbReference type="EnsemblPlants" id="TraesCS5D02G361700.1">
    <property type="protein sequence ID" value="TraesCS5D02G361700.1.cds1"/>
    <property type="gene ID" value="TraesCS5D02G361700"/>
</dbReference>
<dbReference type="Gramene" id="TraesARI5D03G03124730.1">
    <property type="protein sequence ID" value="TraesARI5D03G03124730.1.CDS1"/>
    <property type="gene ID" value="TraesARI5D03G03124730"/>
</dbReference>
<dbReference type="Proteomes" id="UP000019116">
    <property type="component" value="Chromosome 5D"/>
</dbReference>
<protein>
    <recommendedName>
        <fullName evidence="1">RNase H type-1 domain-containing protein</fullName>
    </recommendedName>
</protein>
<evidence type="ECO:0000259" key="1">
    <source>
        <dbReference type="Pfam" id="PF13456"/>
    </source>
</evidence>
<dbReference type="AlphaFoldDB" id="A0A3B6MWC0"/>
<dbReference type="Gramene" id="TraesLAC5D03G03126660.1">
    <property type="protein sequence ID" value="TraesLAC5D03G03126660.1.CDS1"/>
    <property type="gene ID" value="TraesLAC5D03G03126660"/>
</dbReference>
<dbReference type="Gramene" id="TraesNOR5D03G03200630.1">
    <property type="protein sequence ID" value="TraesNOR5D03G03200630.1.CDS1"/>
    <property type="gene ID" value="TraesNOR5D03G03200630"/>
</dbReference>
<dbReference type="STRING" id="4565.A0A3B6MWC0"/>
<evidence type="ECO:0000313" key="2">
    <source>
        <dbReference type="EnsemblPlants" id="TraesCS5D02G361700.1.cds1"/>
    </source>
</evidence>
<organism evidence="2">
    <name type="scientific">Triticum aestivum</name>
    <name type="common">Wheat</name>
    <dbReference type="NCBI Taxonomy" id="4565"/>
    <lineage>
        <taxon>Eukaryota</taxon>
        <taxon>Viridiplantae</taxon>
        <taxon>Streptophyta</taxon>
        <taxon>Embryophyta</taxon>
        <taxon>Tracheophyta</taxon>
        <taxon>Spermatophyta</taxon>
        <taxon>Magnoliopsida</taxon>
        <taxon>Liliopsida</taxon>
        <taxon>Poales</taxon>
        <taxon>Poaceae</taxon>
        <taxon>BOP clade</taxon>
        <taxon>Pooideae</taxon>
        <taxon>Triticodae</taxon>
        <taxon>Triticeae</taxon>
        <taxon>Triticinae</taxon>
        <taxon>Triticum</taxon>
    </lineage>
</organism>
<dbReference type="Gramene" id="TraesSTA5D03G03161990.1">
    <property type="protein sequence ID" value="TraesSTA5D03G03161990.1.CDS1"/>
    <property type="gene ID" value="TraesSTA5D03G03161990"/>
</dbReference>